<accession>A0ABQ4UD97</accession>
<dbReference type="EMBL" id="BPRC01000001">
    <property type="protein sequence ID" value="GJE63755.1"/>
    <property type="molecule type" value="Genomic_DNA"/>
</dbReference>
<evidence type="ECO:0000313" key="2">
    <source>
        <dbReference type="Proteomes" id="UP001055039"/>
    </source>
</evidence>
<reference evidence="1" key="2">
    <citation type="submission" date="2021-08" db="EMBL/GenBank/DDBJ databases">
        <authorList>
            <person name="Tani A."/>
            <person name="Ola A."/>
            <person name="Ogura Y."/>
            <person name="Katsura K."/>
            <person name="Hayashi T."/>
        </authorList>
    </citation>
    <scope>NUCLEOTIDE SEQUENCE</scope>
    <source>
        <strain evidence="1">NBRC 15686</strain>
    </source>
</reference>
<keyword evidence="2" id="KW-1185">Reference proteome</keyword>
<evidence type="ECO:0008006" key="3">
    <source>
        <dbReference type="Google" id="ProtNLM"/>
    </source>
</evidence>
<organism evidence="1 2">
    <name type="scientific">Methylorubrum aminovorans</name>
    <dbReference type="NCBI Taxonomy" id="269069"/>
    <lineage>
        <taxon>Bacteria</taxon>
        <taxon>Pseudomonadati</taxon>
        <taxon>Pseudomonadota</taxon>
        <taxon>Alphaproteobacteria</taxon>
        <taxon>Hyphomicrobiales</taxon>
        <taxon>Methylobacteriaceae</taxon>
        <taxon>Methylorubrum</taxon>
    </lineage>
</organism>
<sequence length="275" mass="27441">MTGGAANRAAKNNAAVIGQNLGVGADALTTGTNNALATLGTRGSGATALSALAGGYSNARDDLNNQYGQTQGYLGQLGQLYNPLVQQGGGAYSAYSDAIGANGAEGSQRATDAFRAAPGYEYAQNQALEAVQRSAAARGGLAGGNATADILKTATGLADQGYQQYVNNLQNGSQFFTQGLAGQGSALQGQANASINQGTALGNLGTSYGTNAGNLFTNAANIENGFGQNVSNLWGNATNALVQNNNNKAAAQNAASANMIGLGMNALTGLTKLFG</sequence>
<reference evidence="1" key="1">
    <citation type="journal article" date="2021" name="Front. Microbiol.">
        <title>Comprehensive Comparative Genomics and Phenotyping of Methylobacterium Species.</title>
        <authorList>
            <person name="Alessa O."/>
            <person name="Ogura Y."/>
            <person name="Fujitani Y."/>
            <person name="Takami H."/>
            <person name="Hayashi T."/>
            <person name="Sahin N."/>
            <person name="Tani A."/>
        </authorList>
    </citation>
    <scope>NUCLEOTIDE SEQUENCE</scope>
    <source>
        <strain evidence="1">NBRC 15686</strain>
    </source>
</reference>
<evidence type="ECO:0000313" key="1">
    <source>
        <dbReference type="EMBL" id="GJE63755.1"/>
    </source>
</evidence>
<proteinExistence type="predicted"/>
<dbReference type="RefSeq" id="WP_238222770.1">
    <property type="nucleotide sequence ID" value="NZ_BAAADH010000001.1"/>
</dbReference>
<comment type="caution">
    <text evidence="1">The sequence shown here is derived from an EMBL/GenBank/DDBJ whole genome shotgun (WGS) entry which is preliminary data.</text>
</comment>
<name>A0ABQ4UD97_9HYPH</name>
<protein>
    <recommendedName>
        <fullName evidence="3">DNA transfer protein</fullName>
    </recommendedName>
</protein>
<gene>
    <name evidence="1" type="ORF">LNAOJCKE_0953</name>
</gene>
<dbReference type="Proteomes" id="UP001055039">
    <property type="component" value="Unassembled WGS sequence"/>
</dbReference>